<accession>A0A5K7YX86</accession>
<dbReference type="OrthoDB" id="5410271at2"/>
<evidence type="ECO:0000313" key="4">
    <source>
        <dbReference type="EMBL" id="BBO70894.1"/>
    </source>
</evidence>
<dbReference type="Proteomes" id="UP000427906">
    <property type="component" value="Chromosome"/>
</dbReference>
<keyword evidence="2" id="KW-0812">Transmembrane</keyword>
<organism evidence="4 5">
    <name type="scientific">Desulfosarcina alkanivorans</name>
    <dbReference type="NCBI Taxonomy" id="571177"/>
    <lineage>
        <taxon>Bacteria</taxon>
        <taxon>Pseudomonadati</taxon>
        <taxon>Thermodesulfobacteriota</taxon>
        <taxon>Desulfobacteria</taxon>
        <taxon>Desulfobacterales</taxon>
        <taxon>Desulfosarcinaceae</taxon>
        <taxon>Desulfosarcina</taxon>
    </lineage>
</organism>
<name>A0A5K7YX86_9BACT</name>
<feature type="transmembrane region" description="Helical" evidence="2">
    <location>
        <begin position="412"/>
        <end position="435"/>
    </location>
</feature>
<dbReference type="AlphaFoldDB" id="A0A5K7YX86"/>
<feature type="transmembrane region" description="Helical" evidence="2">
    <location>
        <begin position="476"/>
        <end position="494"/>
    </location>
</feature>
<dbReference type="KEGG" id="dalk:DSCA_48240"/>
<evidence type="ECO:0000256" key="1">
    <source>
        <dbReference type="SAM" id="MobiDB-lite"/>
    </source>
</evidence>
<feature type="region of interest" description="Disordered" evidence="1">
    <location>
        <begin position="1"/>
        <end position="23"/>
    </location>
</feature>
<dbReference type="GO" id="GO:0004175">
    <property type="term" value="F:endopeptidase activity"/>
    <property type="evidence" value="ECO:0007669"/>
    <property type="project" value="UniProtKB-ARBA"/>
</dbReference>
<dbReference type="EMBL" id="AP021874">
    <property type="protein sequence ID" value="BBO70894.1"/>
    <property type="molecule type" value="Genomic_DNA"/>
</dbReference>
<feature type="transmembrane region" description="Helical" evidence="2">
    <location>
        <begin position="576"/>
        <end position="595"/>
    </location>
</feature>
<feature type="transmembrane region" description="Helical" evidence="2">
    <location>
        <begin position="515"/>
        <end position="538"/>
    </location>
</feature>
<feature type="domain" description="CAAX prenyl protease 2/Lysostaphin resistance protein A-like" evidence="3">
    <location>
        <begin position="475"/>
        <end position="586"/>
    </location>
</feature>
<dbReference type="Pfam" id="PF02517">
    <property type="entry name" value="Rce1-like"/>
    <property type="match status" value="1"/>
</dbReference>
<gene>
    <name evidence="4" type="ORF">DSCA_48240</name>
</gene>
<feature type="compositionally biased region" description="Polar residues" evidence="1">
    <location>
        <begin position="10"/>
        <end position="23"/>
    </location>
</feature>
<feature type="transmembrane region" description="Helical" evidence="2">
    <location>
        <begin position="371"/>
        <end position="392"/>
    </location>
</feature>
<protein>
    <recommendedName>
        <fullName evidence="3">CAAX prenyl protease 2/Lysostaphin resistance protein A-like domain-containing protein</fullName>
    </recommendedName>
</protein>
<evidence type="ECO:0000313" key="5">
    <source>
        <dbReference type="Proteomes" id="UP000427906"/>
    </source>
</evidence>
<sequence>MEDTDHSPFVLQNETPKPVTTENGFPDRYSVKSVGADRVLTCLETPNLQVIIKAGLTVSASAARKAPPGTIYLDGVAQTEPFLDHDKKVYNLDHHEGCVRTFTLATCEQALVMCVKGLDLRDREWKIFANEPDLDTILSIWILLNHQRINNREAINRRSLFALVRLEGIIDALGLELRELSGLPLELLQKLMRVIDRLRSEELELKKAGEWTRTDYLDYTIGVLRKLDQFLIKLGELDDFKGIEELARIELTNNRIAVVVASDLGIYELEPHLAKLYGNRLGWVSLRRGEKDYTLRQMDLFMPVNLEDVYQRLNFMDPAVKGRMGVSRWGGSGDIGGSPRDRGTALSPAEIVSACRDVIEKRSDIRHVKRFLTSAALSMCIVIAAIATGQNWPTAPWPGGEDLGVYAQSPIFGFHTALLIFSLIVLGVVAFRRPWQFGIMLPAGKDWWRLLPFAIVCGFTGDLLVPDTRVFAADPVVAWTIALVLIPLSLELLFRGLIHGMMAQLASIQDCESRWFFSGPTIGSSLLYAATIGFQMAMLSGDPMATLISGTPIKYTVVAVIFGLGAGMIRERSHSLLPAWLFHAAAVATSVIAFGPS</sequence>
<evidence type="ECO:0000256" key="2">
    <source>
        <dbReference type="SAM" id="Phobius"/>
    </source>
</evidence>
<feature type="transmembrane region" description="Helical" evidence="2">
    <location>
        <begin position="447"/>
        <end position="464"/>
    </location>
</feature>
<feature type="transmembrane region" description="Helical" evidence="2">
    <location>
        <begin position="544"/>
        <end position="564"/>
    </location>
</feature>
<reference evidence="4 5" key="1">
    <citation type="submission" date="2019-11" db="EMBL/GenBank/DDBJ databases">
        <title>Comparative genomics of hydrocarbon-degrading Desulfosarcina strains.</title>
        <authorList>
            <person name="Watanabe M."/>
            <person name="Kojima H."/>
            <person name="Fukui M."/>
        </authorList>
    </citation>
    <scope>NUCLEOTIDE SEQUENCE [LARGE SCALE GENOMIC DNA]</scope>
    <source>
        <strain evidence="4 5">PL12</strain>
    </source>
</reference>
<dbReference type="RefSeq" id="WP_155318799.1">
    <property type="nucleotide sequence ID" value="NZ_AP021874.1"/>
</dbReference>
<dbReference type="GO" id="GO:0080120">
    <property type="term" value="P:CAAX-box protein maturation"/>
    <property type="evidence" value="ECO:0007669"/>
    <property type="project" value="UniProtKB-ARBA"/>
</dbReference>
<keyword evidence="5" id="KW-1185">Reference proteome</keyword>
<keyword evidence="2" id="KW-0472">Membrane</keyword>
<keyword evidence="2" id="KW-1133">Transmembrane helix</keyword>
<dbReference type="InterPro" id="IPR003675">
    <property type="entry name" value="Rce1/LyrA-like_dom"/>
</dbReference>
<evidence type="ECO:0000259" key="3">
    <source>
        <dbReference type="Pfam" id="PF02517"/>
    </source>
</evidence>
<proteinExistence type="predicted"/>